<dbReference type="RefSeq" id="WP_175122317.1">
    <property type="nucleotide sequence ID" value="NZ_CADIJM010000002.1"/>
</dbReference>
<dbReference type="AlphaFoldDB" id="A0A6S6ZE33"/>
<keyword evidence="1" id="KW-1133">Transmembrane helix</keyword>
<reference evidence="2 3" key="1">
    <citation type="submission" date="2020-04" db="EMBL/GenBank/DDBJ databases">
        <authorList>
            <person name="De Canck E."/>
        </authorList>
    </citation>
    <scope>NUCLEOTIDE SEQUENCE [LARGE SCALE GENOMIC DNA]</scope>
    <source>
        <strain evidence="2 3">LMG 26690</strain>
    </source>
</reference>
<name>A0A6S6ZE33_9BURK</name>
<dbReference type="Proteomes" id="UP000494214">
    <property type="component" value="Unassembled WGS sequence"/>
</dbReference>
<gene>
    <name evidence="2" type="ORF">LMG26690_01316</name>
</gene>
<keyword evidence="1" id="KW-0472">Membrane</keyword>
<keyword evidence="1" id="KW-0812">Transmembrane</keyword>
<evidence type="ECO:0000313" key="3">
    <source>
        <dbReference type="Proteomes" id="UP000494214"/>
    </source>
</evidence>
<accession>A0A6S6ZE33</accession>
<feature type="transmembrane region" description="Helical" evidence="1">
    <location>
        <begin position="12"/>
        <end position="31"/>
    </location>
</feature>
<dbReference type="EMBL" id="CADIJM010000002">
    <property type="protein sequence ID" value="CAB3675785.1"/>
    <property type="molecule type" value="Genomic_DNA"/>
</dbReference>
<evidence type="ECO:0000313" key="2">
    <source>
        <dbReference type="EMBL" id="CAB3675785.1"/>
    </source>
</evidence>
<protein>
    <submittedName>
        <fullName evidence="2">Uncharacterized protein</fullName>
    </submittedName>
</protein>
<keyword evidence="3" id="KW-1185">Reference proteome</keyword>
<evidence type="ECO:0000256" key="1">
    <source>
        <dbReference type="SAM" id="Phobius"/>
    </source>
</evidence>
<proteinExistence type="predicted"/>
<sequence>MAQVTVKLSLRVAWWVRWYLVGIVIAARLTGATPDMTKVERWIRRGLSVHASRKA</sequence>
<organism evidence="2 3">
    <name type="scientific">Achromobacter animicus</name>
    <dbReference type="NCBI Taxonomy" id="1389935"/>
    <lineage>
        <taxon>Bacteria</taxon>
        <taxon>Pseudomonadati</taxon>
        <taxon>Pseudomonadota</taxon>
        <taxon>Betaproteobacteria</taxon>
        <taxon>Burkholderiales</taxon>
        <taxon>Alcaligenaceae</taxon>
        <taxon>Achromobacter</taxon>
    </lineage>
</organism>